<gene>
    <name evidence="1" type="ORF">UFOVP1167_36</name>
</gene>
<accession>A0A6J5R508</accession>
<reference evidence="1" key="1">
    <citation type="submission" date="2020-05" db="EMBL/GenBank/DDBJ databases">
        <authorList>
            <person name="Chiriac C."/>
            <person name="Salcher M."/>
            <person name="Ghai R."/>
            <person name="Kavagutti S V."/>
        </authorList>
    </citation>
    <scope>NUCLEOTIDE SEQUENCE</scope>
</reference>
<dbReference type="Pfam" id="PF04404">
    <property type="entry name" value="ERF"/>
    <property type="match status" value="1"/>
</dbReference>
<dbReference type="EMBL" id="LR797113">
    <property type="protein sequence ID" value="CAB4187805.1"/>
    <property type="molecule type" value="Genomic_DNA"/>
</dbReference>
<evidence type="ECO:0000313" key="1">
    <source>
        <dbReference type="EMBL" id="CAB4187805.1"/>
    </source>
</evidence>
<name>A0A6J5R508_9CAUD</name>
<dbReference type="InterPro" id="IPR007499">
    <property type="entry name" value="ERF_bacteria_virus"/>
</dbReference>
<organism evidence="1">
    <name type="scientific">uncultured Caudovirales phage</name>
    <dbReference type="NCBI Taxonomy" id="2100421"/>
    <lineage>
        <taxon>Viruses</taxon>
        <taxon>Duplodnaviria</taxon>
        <taxon>Heunggongvirae</taxon>
        <taxon>Uroviricota</taxon>
        <taxon>Caudoviricetes</taxon>
        <taxon>Peduoviridae</taxon>
        <taxon>Maltschvirus</taxon>
        <taxon>Maltschvirus maltsch</taxon>
    </lineage>
</organism>
<proteinExistence type="predicted"/>
<sequence length="214" mass="23788">MADDAKTFRAGGANIYQRMHAVMQEIKYVQKEKKAGMRYSIVSHDSVTALVRPLFVKHGIVVYPTMFKMEQTGNRTQLQCAVVFQNIDEPTDKMVAESAGFGIDDQDKGPGKAISYAVKYAYLKALCLESGDDPDEDQDSISQPSITDMRRAEVEAFKLNVGSASSMEALDSLRIQIKPTLDGLMADHPAYVMEAQSRWKQKAAVMKKQTEPAQ</sequence>
<protein>
    <submittedName>
        <fullName evidence="1">Essential recombination function protein</fullName>
    </submittedName>
</protein>